<proteinExistence type="predicted"/>
<accession>A0A091QPI1</accession>
<evidence type="ECO:0000256" key="1">
    <source>
        <dbReference type="SAM" id="MobiDB-lite"/>
    </source>
</evidence>
<dbReference type="GO" id="GO:0050852">
    <property type="term" value="P:T cell receptor signaling pathway"/>
    <property type="evidence" value="ECO:0007669"/>
    <property type="project" value="TreeGrafter"/>
</dbReference>
<dbReference type="AlphaFoldDB" id="A0A091QPI1"/>
<evidence type="ECO:0000313" key="3">
    <source>
        <dbReference type="Proteomes" id="UP000052967"/>
    </source>
</evidence>
<dbReference type="EMBL" id="KK703077">
    <property type="protein sequence ID" value="KFQ28536.1"/>
    <property type="molecule type" value="Genomic_DNA"/>
</dbReference>
<reference evidence="2 3" key="1">
    <citation type="submission" date="2014-04" db="EMBL/GenBank/DDBJ databases">
        <title>Genome evolution of avian class.</title>
        <authorList>
            <person name="Zhang G."/>
            <person name="Li C."/>
        </authorList>
    </citation>
    <scope>NUCLEOTIDE SEQUENCE [LARGE SCALE GENOMIC DNA]</scope>
    <source>
        <strain evidence="2">BGI_N331</strain>
    </source>
</reference>
<feature type="compositionally biased region" description="Basic and acidic residues" evidence="1">
    <location>
        <begin position="57"/>
        <end position="66"/>
    </location>
</feature>
<dbReference type="InterPro" id="IPR043443">
    <property type="entry name" value="FYB1/2-like"/>
</dbReference>
<dbReference type="PANTHER" id="PTHR16830">
    <property type="entry name" value="SH2 CONTAINING ADAPTOR PRAM-1 RELATED"/>
    <property type="match status" value="1"/>
</dbReference>
<dbReference type="PANTHER" id="PTHR16830:SF11">
    <property type="entry name" value="PML-RARA-REGULATED ADAPTER MOLECULE 1"/>
    <property type="match status" value="1"/>
</dbReference>
<name>A0A091QPI1_MERNU</name>
<organism evidence="2 3">
    <name type="scientific">Merops nubicus</name>
    <name type="common">Northern carmine bee-eater</name>
    <dbReference type="NCBI Taxonomy" id="57421"/>
    <lineage>
        <taxon>Eukaryota</taxon>
        <taxon>Metazoa</taxon>
        <taxon>Chordata</taxon>
        <taxon>Craniata</taxon>
        <taxon>Vertebrata</taxon>
        <taxon>Euteleostomi</taxon>
        <taxon>Archelosauria</taxon>
        <taxon>Archosauria</taxon>
        <taxon>Dinosauria</taxon>
        <taxon>Saurischia</taxon>
        <taxon>Theropoda</taxon>
        <taxon>Coelurosauria</taxon>
        <taxon>Aves</taxon>
        <taxon>Neognathae</taxon>
        <taxon>Neoaves</taxon>
        <taxon>Telluraves</taxon>
        <taxon>Coraciimorphae</taxon>
        <taxon>Coraciiformes</taxon>
        <taxon>Meropidae</taxon>
        <taxon>Merops</taxon>
    </lineage>
</organism>
<dbReference type="GO" id="GO:0072659">
    <property type="term" value="P:protein localization to plasma membrane"/>
    <property type="evidence" value="ECO:0007669"/>
    <property type="project" value="TreeGrafter"/>
</dbReference>
<feature type="compositionally biased region" description="Low complexity" evidence="1">
    <location>
        <begin position="18"/>
        <end position="31"/>
    </location>
</feature>
<dbReference type="Proteomes" id="UP000052967">
    <property type="component" value="Unassembled WGS sequence"/>
</dbReference>
<keyword evidence="3" id="KW-1185">Reference proteome</keyword>
<feature type="region of interest" description="Disordered" evidence="1">
    <location>
        <begin position="1"/>
        <end position="151"/>
    </location>
</feature>
<evidence type="ECO:0000313" key="2">
    <source>
        <dbReference type="EMBL" id="KFQ28536.1"/>
    </source>
</evidence>
<feature type="compositionally biased region" description="Polar residues" evidence="1">
    <location>
        <begin position="1"/>
        <end position="11"/>
    </location>
</feature>
<feature type="non-terminal residue" evidence="2">
    <location>
        <position position="1"/>
    </location>
</feature>
<dbReference type="GO" id="GO:0005886">
    <property type="term" value="C:plasma membrane"/>
    <property type="evidence" value="ECO:0007669"/>
    <property type="project" value="InterPro"/>
</dbReference>
<feature type="compositionally biased region" description="Acidic residues" evidence="1">
    <location>
        <begin position="117"/>
        <end position="127"/>
    </location>
</feature>
<feature type="compositionally biased region" description="Low complexity" evidence="1">
    <location>
        <begin position="86"/>
        <end position="98"/>
    </location>
</feature>
<feature type="non-terminal residue" evidence="2">
    <location>
        <position position="151"/>
    </location>
</feature>
<gene>
    <name evidence="2" type="ORF">N331_11079</name>
</gene>
<sequence>PQRNPAQQTRPQAKDKCAPAVPAKAAAAAAPLHPVGSPHGTGRPALPRRKPLPHVKVLGERPEKPRRPPVVDLKKFGVAACHGTRARPAAEPPRSARPGTAQHPHPQGVIQEGTSPQDEDEIYDDVEPVGVPRRGQGLLLPTASRPLAYPC</sequence>
<protein>
    <submittedName>
        <fullName evidence="2">Uncharacterized protein</fullName>
    </submittedName>
</protein>
<dbReference type="GO" id="GO:0007229">
    <property type="term" value="P:integrin-mediated signaling pathway"/>
    <property type="evidence" value="ECO:0007669"/>
    <property type="project" value="InterPro"/>
</dbReference>